<organism evidence="1 2">
    <name type="scientific">Lindgomyces ingoldianus</name>
    <dbReference type="NCBI Taxonomy" id="673940"/>
    <lineage>
        <taxon>Eukaryota</taxon>
        <taxon>Fungi</taxon>
        <taxon>Dikarya</taxon>
        <taxon>Ascomycota</taxon>
        <taxon>Pezizomycotina</taxon>
        <taxon>Dothideomycetes</taxon>
        <taxon>Pleosporomycetidae</taxon>
        <taxon>Pleosporales</taxon>
        <taxon>Lindgomycetaceae</taxon>
        <taxon>Lindgomyces</taxon>
    </lineage>
</organism>
<sequence>MVLEALVAISLTGNIVQLVHFSCSLFSKCQEIYCSASGSTSEIDELQNTAEQLSKFSSNIGRALANQQGAQGGTGGASTDPELVILARHCQSVASEILSALKKVRSQKGPGGPLNIPGGPRQDSKASRKWRSVHTALKSVWKEDRILDLQRRLDQLRSQIMFYMVSKVSVQQNLLSETLDIRSKERNAQNSDISKSIEDLAKKLDSIQVSIVAGQDDASLEDLRCQFEILSSTVHEIRRSHMILDSLRFENMRVRHSAIAEAYKQTYEWVSRPTELPEYDPRKKINFLDWLRHENGIFWITGKPGSGKSTLMRFLEDHDGMSRALEEWTCTTPLVKGSFYFWGPGTEMQKSLQGLLQSLLYSVLTACPELIPTICETRWACHKYSTAPADSWEEKDLRECFSKLRKKEYVNMNFFFQIDGLDEYNGDHEDFIYILEDLASSPNIKLCLSSRPWNCFESAFGSSDARKLYLHTLTAADIQLFAEERLLDQTRRVGLPLTDVDYQSLVTKIIARAKGVFLWVRLVVHSLRDGMMNADTVAVLEERLASLPTDLELFFEHIINSVHSVYKTRMATILLYGPLEALLRAQEPLNTIHYSFLEEDDPEAGLELDFTPFDEGQLQTHISKTWTRLNGRYKGLLEPPGGFGDNAIHIGRVDYIRYRLVEKGYKEDLDSLLFHALTGANPNAIFPNLKGPFDVPIWEVFLRQTTLTSEVYHLGGEWHRVLELLFQNGASVQHDTTAWPDFVESLAKTIGDNSLGDTAQMFETCFRLGIKPYIRIRDLSLFSYLLRGITSFVFSHNQKGQQLLELFLRHGANINDIFIFLGPGRTSWVHATFDHIRTFVAVTDLLLDFQIMLKHGLNPNTHMDGQTLWQHLLNAMSDGLRCGNFWKQKCKTYGEIMSLFLQYGADP</sequence>
<protein>
    <submittedName>
        <fullName evidence="1">Uncharacterized protein</fullName>
    </submittedName>
</protein>
<reference evidence="1" key="1">
    <citation type="journal article" date="2020" name="Stud. Mycol.">
        <title>101 Dothideomycetes genomes: a test case for predicting lifestyles and emergence of pathogens.</title>
        <authorList>
            <person name="Haridas S."/>
            <person name="Albert R."/>
            <person name="Binder M."/>
            <person name="Bloem J."/>
            <person name="Labutti K."/>
            <person name="Salamov A."/>
            <person name="Andreopoulos B."/>
            <person name="Baker S."/>
            <person name="Barry K."/>
            <person name="Bills G."/>
            <person name="Bluhm B."/>
            <person name="Cannon C."/>
            <person name="Castanera R."/>
            <person name="Culley D."/>
            <person name="Daum C."/>
            <person name="Ezra D."/>
            <person name="Gonzalez J."/>
            <person name="Henrissat B."/>
            <person name="Kuo A."/>
            <person name="Liang C."/>
            <person name="Lipzen A."/>
            <person name="Lutzoni F."/>
            <person name="Magnuson J."/>
            <person name="Mondo S."/>
            <person name="Nolan M."/>
            <person name="Ohm R."/>
            <person name="Pangilinan J."/>
            <person name="Park H.-J."/>
            <person name="Ramirez L."/>
            <person name="Alfaro M."/>
            <person name="Sun H."/>
            <person name="Tritt A."/>
            <person name="Yoshinaga Y."/>
            <person name="Zwiers L.-H."/>
            <person name="Turgeon B."/>
            <person name="Goodwin S."/>
            <person name="Spatafora J."/>
            <person name="Crous P."/>
            <person name="Grigoriev I."/>
        </authorList>
    </citation>
    <scope>NUCLEOTIDE SEQUENCE</scope>
    <source>
        <strain evidence="1">ATCC 200398</strain>
    </source>
</reference>
<feature type="non-terminal residue" evidence="1">
    <location>
        <position position="907"/>
    </location>
</feature>
<dbReference type="Proteomes" id="UP000799755">
    <property type="component" value="Unassembled WGS sequence"/>
</dbReference>
<evidence type="ECO:0000313" key="1">
    <source>
        <dbReference type="EMBL" id="KAF2477692.1"/>
    </source>
</evidence>
<gene>
    <name evidence="1" type="ORF">BDR25DRAFT_275021</name>
</gene>
<evidence type="ECO:0000313" key="2">
    <source>
        <dbReference type="Proteomes" id="UP000799755"/>
    </source>
</evidence>
<dbReference type="EMBL" id="MU003492">
    <property type="protein sequence ID" value="KAF2477692.1"/>
    <property type="molecule type" value="Genomic_DNA"/>
</dbReference>
<accession>A0ACB6REZ4</accession>
<keyword evidence="2" id="KW-1185">Reference proteome</keyword>
<proteinExistence type="predicted"/>
<comment type="caution">
    <text evidence="1">The sequence shown here is derived from an EMBL/GenBank/DDBJ whole genome shotgun (WGS) entry which is preliminary data.</text>
</comment>
<name>A0ACB6REZ4_9PLEO</name>